<proteinExistence type="predicted"/>
<sequence>MINETETINKARKLLKKSADNQHRLKYYYGPEFFLNKYINEIKSMIIREYVLFIYEEARKISLKHFNNDLNESGLTPSCKKGCSFCCSFPISVLPFESLLIEQYVKDNFSNVQKKELKRNLKNTKNRVIKEVGKIQITKSYKEKYYQKDIKCPFLNESNLCSIYDVRPLSCISYLEFINSSKCQNGNISDSAAAFLDVESAIRTIVRSGIIAYCEYHKLDSKTYLDRYTGASQNDYELLPFSVDVH</sequence>
<gene>
    <name evidence="1" type="ORF">AZI98_03535</name>
</gene>
<dbReference type="RefSeq" id="WP_063386913.1">
    <property type="nucleotide sequence ID" value="NZ_LWBR01000009.1"/>
</dbReference>
<dbReference type="Proteomes" id="UP000076476">
    <property type="component" value="Unassembled WGS sequence"/>
</dbReference>
<evidence type="ECO:0000313" key="2">
    <source>
        <dbReference type="Proteomes" id="UP000076476"/>
    </source>
</evidence>
<accession>A0A165YVB8</accession>
<name>A0A165YVB8_9BACI</name>
<protein>
    <recommendedName>
        <fullName evidence="3">Zinc/iron-chelating domain-containing protein</fullName>
    </recommendedName>
</protein>
<dbReference type="AlphaFoldDB" id="A0A165YVB8"/>
<reference evidence="1 2" key="1">
    <citation type="submission" date="2016-04" db="EMBL/GenBank/DDBJ databases">
        <title>Draft genome sequence of Aeribacillus pallidus 8m3 from petroleum reservoir.</title>
        <authorList>
            <person name="Poltaraus A.B."/>
            <person name="Nazina T.N."/>
            <person name="Tourova T.P."/>
            <person name="Malakho S.M."/>
            <person name="Korshunova A.V."/>
            <person name="Sokolova D.S."/>
        </authorList>
    </citation>
    <scope>NUCLEOTIDE SEQUENCE [LARGE SCALE GENOMIC DNA]</scope>
    <source>
        <strain evidence="1 2">8m3</strain>
    </source>
</reference>
<dbReference type="Pfam" id="PF03692">
    <property type="entry name" value="CxxCxxCC"/>
    <property type="match status" value="1"/>
</dbReference>
<dbReference type="OrthoDB" id="9810361at2"/>
<evidence type="ECO:0000313" key="1">
    <source>
        <dbReference type="EMBL" id="KZN97488.1"/>
    </source>
</evidence>
<dbReference type="InterPro" id="IPR005358">
    <property type="entry name" value="Puta_zinc/iron-chelating_dom"/>
</dbReference>
<dbReference type="EMBL" id="LWBR01000009">
    <property type="protein sequence ID" value="KZN97488.1"/>
    <property type="molecule type" value="Genomic_DNA"/>
</dbReference>
<evidence type="ECO:0008006" key="3">
    <source>
        <dbReference type="Google" id="ProtNLM"/>
    </source>
</evidence>
<comment type="caution">
    <text evidence="1">The sequence shown here is derived from an EMBL/GenBank/DDBJ whole genome shotgun (WGS) entry which is preliminary data.</text>
</comment>
<keyword evidence="2" id="KW-1185">Reference proteome</keyword>
<organism evidence="1 2">
    <name type="scientific">Aeribacillus pallidus</name>
    <dbReference type="NCBI Taxonomy" id="33936"/>
    <lineage>
        <taxon>Bacteria</taxon>
        <taxon>Bacillati</taxon>
        <taxon>Bacillota</taxon>
        <taxon>Bacilli</taxon>
        <taxon>Bacillales</taxon>
        <taxon>Bacillaceae</taxon>
        <taxon>Aeribacillus</taxon>
    </lineage>
</organism>